<comment type="cofactor">
    <cofactor evidence="1">
        <name>Mg(2+)</name>
        <dbReference type="ChEBI" id="CHEBI:18420"/>
    </cofactor>
</comment>
<organism evidence="12 13">
    <name type="scientific">Glycocaulis alkaliphilus</name>
    <dbReference type="NCBI Taxonomy" id="1434191"/>
    <lineage>
        <taxon>Bacteria</taxon>
        <taxon>Pseudomonadati</taxon>
        <taxon>Pseudomonadota</taxon>
        <taxon>Alphaproteobacteria</taxon>
        <taxon>Maricaulales</taxon>
        <taxon>Maricaulaceae</taxon>
        <taxon>Glycocaulis</taxon>
    </lineage>
</organism>
<dbReference type="PROSITE" id="PS00893">
    <property type="entry name" value="NUDIX_BOX"/>
    <property type="match status" value="1"/>
</dbReference>
<dbReference type="PROSITE" id="PS51462">
    <property type="entry name" value="NUDIX"/>
    <property type="match status" value="1"/>
</dbReference>
<evidence type="ECO:0000313" key="12">
    <source>
        <dbReference type="EMBL" id="AZU03262.1"/>
    </source>
</evidence>
<dbReference type="GO" id="GO:0046872">
    <property type="term" value="F:metal ion binding"/>
    <property type="evidence" value="ECO:0007669"/>
    <property type="project" value="UniProtKB-KW"/>
</dbReference>
<dbReference type="EC" id="3.6.1.22" evidence="4"/>
<dbReference type="OrthoDB" id="9791656at2"/>
<evidence type="ECO:0000256" key="7">
    <source>
        <dbReference type="ARBA" id="ARBA00022842"/>
    </source>
</evidence>
<dbReference type="InterPro" id="IPR015376">
    <property type="entry name" value="Znr_NADH_PPase"/>
</dbReference>
<evidence type="ECO:0000256" key="6">
    <source>
        <dbReference type="ARBA" id="ARBA00022801"/>
    </source>
</evidence>
<keyword evidence="5" id="KW-0479">Metal-binding</keyword>
<keyword evidence="13" id="KW-1185">Reference proteome</keyword>
<dbReference type="InterPro" id="IPR020476">
    <property type="entry name" value="Nudix_hydrolase"/>
</dbReference>
<dbReference type="Proteomes" id="UP000286954">
    <property type="component" value="Chromosome"/>
</dbReference>
<dbReference type="GO" id="GO:0005829">
    <property type="term" value="C:cytosol"/>
    <property type="evidence" value="ECO:0007669"/>
    <property type="project" value="TreeGrafter"/>
</dbReference>
<keyword evidence="8" id="KW-0520">NAD</keyword>
<dbReference type="InterPro" id="IPR020084">
    <property type="entry name" value="NUDIX_hydrolase_CS"/>
</dbReference>
<dbReference type="NCBIfam" id="NF001299">
    <property type="entry name" value="PRK00241.1"/>
    <property type="match status" value="1"/>
</dbReference>
<dbReference type="PRINTS" id="PR00502">
    <property type="entry name" value="NUDIXFAMILY"/>
</dbReference>
<evidence type="ECO:0000256" key="8">
    <source>
        <dbReference type="ARBA" id="ARBA00023027"/>
    </source>
</evidence>
<dbReference type="Pfam" id="PF09296">
    <property type="entry name" value="NUDIX-like"/>
    <property type="match status" value="1"/>
</dbReference>
<dbReference type="Pfam" id="PF09297">
    <property type="entry name" value="Zn_ribbon_NUD"/>
    <property type="match status" value="1"/>
</dbReference>
<dbReference type="AlphaFoldDB" id="A0A3T0E7G0"/>
<dbReference type="EMBL" id="CP018911">
    <property type="protein sequence ID" value="AZU03262.1"/>
    <property type="molecule type" value="Genomic_DNA"/>
</dbReference>
<evidence type="ECO:0000256" key="1">
    <source>
        <dbReference type="ARBA" id="ARBA00001946"/>
    </source>
</evidence>
<evidence type="ECO:0000256" key="2">
    <source>
        <dbReference type="ARBA" id="ARBA00001947"/>
    </source>
</evidence>
<evidence type="ECO:0000259" key="11">
    <source>
        <dbReference type="PROSITE" id="PS51462"/>
    </source>
</evidence>
<dbReference type="InterPro" id="IPR050241">
    <property type="entry name" value="NAD-cap_RNA_hydrolase_NudC"/>
</dbReference>
<sequence length="298" mass="32509">MSRSKKRGWLMHLTFTRSPLDHSGVQRTNPAFIEACLSHPAARAILLTGGNVVLSPEGEPEILHPAQTSTLALERPGLVFLGLEGETPWFAASVQPGSTPPGLDFRRATMIAEPDLAAILGRARAILSWHGRRHYCSNCGAENAPAEGGTKLVCPSCGTEHFPRTDPSVIMLPYSGDRCVMGRQPAWPPGLFATLAGFMEPGETIEEACAREVAEETGLKVLSSRYVASQPWPFPSTLMIGLLAEIEPGEPVAADDIEEARWFTRAEVRELYEGPMMRWGPPHYSISRLLIETWLNGG</sequence>
<evidence type="ECO:0000313" key="13">
    <source>
        <dbReference type="Proteomes" id="UP000286954"/>
    </source>
</evidence>
<dbReference type="Gene3D" id="3.90.79.20">
    <property type="match status" value="1"/>
</dbReference>
<protein>
    <recommendedName>
        <fullName evidence="4">NAD(+) diphosphatase</fullName>
        <ecNumber evidence="4">3.6.1.22</ecNumber>
    </recommendedName>
</protein>
<dbReference type="InterPro" id="IPR049734">
    <property type="entry name" value="NudC-like_C"/>
</dbReference>
<dbReference type="CDD" id="cd03429">
    <property type="entry name" value="NUDIX_NADH_pyrophosphatase_Nudt13"/>
    <property type="match status" value="1"/>
</dbReference>
<dbReference type="InterPro" id="IPR015375">
    <property type="entry name" value="NADH_PPase-like_N"/>
</dbReference>
<dbReference type="Pfam" id="PF00293">
    <property type="entry name" value="NUDIX"/>
    <property type="match status" value="1"/>
</dbReference>
<dbReference type="SUPFAM" id="SSF55811">
    <property type="entry name" value="Nudix"/>
    <property type="match status" value="1"/>
</dbReference>
<feature type="domain" description="Nudix hydrolase" evidence="11">
    <location>
        <begin position="163"/>
        <end position="290"/>
    </location>
</feature>
<gene>
    <name evidence="12" type="ORF">X907_0718</name>
</gene>
<reference evidence="12 13" key="1">
    <citation type="submission" date="2016-12" db="EMBL/GenBank/DDBJ databases">
        <title>The genome of dimorphic prosthecate Glycocaulis alkaliphilus 6b-8t, isolated from crude oil dictates its adaptability in petroleum environments.</title>
        <authorList>
            <person name="Wu X.-L."/>
            <person name="Geng S."/>
        </authorList>
    </citation>
    <scope>NUCLEOTIDE SEQUENCE [LARGE SCALE GENOMIC DNA]</scope>
    <source>
        <strain evidence="12 13">6B-8</strain>
    </source>
</reference>
<proteinExistence type="inferred from homology"/>
<comment type="catalytic activity">
    <reaction evidence="9">
        <text>a 5'-end NAD(+)-phospho-ribonucleoside in mRNA + H2O = a 5'-end phospho-adenosine-phospho-ribonucleoside in mRNA + beta-nicotinamide D-ribonucleotide + 2 H(+)</text>
        <dbReference type="Rhea" id="RHEA:60876"/>
        <dbReference type="Rhea" id="RHEA-COMP:15698"/>
        <dbReference type="Rhea" id="RHEA-COMP:15719"/>
        <dbReference type="ChEBI" id="CHEBI:14649"/>
        <dbReference type="ChEBI" id="CHEBI:15377"/>
        <dbReference type="ChEBI" id="CHEBI:15378"/>
        <dbReference type="ChEBI" id="CHEBI:144029"/>
        <dbReference type="ChEBI" id="CHEBI:144051"/>
    </reaction>
    <physiologicalReaction direction="left-to-right" evidence="9">
        <dbReference type="Rhea" id="RHEA:60877"/>
    </physiologicalReaction>
</comment>
<keyword evidence="6 10" id="KW-0378">Hydrolase</keyword>
<dbReference type="Gene3D" id="3.90.79.10">
    <property type="entry name" value="Nucleoside Triphosphate Pyrophosphohydrolase"/>
    <property type="match status" value="1"/>
</dbReference>
<accession>A0A3T0E7G0</accession>
<keyword evidence="7" id="KW-0460">Magnesium</keyword>
<evidence type="ECO:0000256" key="10">
    <source>
        <dbReference type="RuleBase" id="RU003476"/>
    </source>
</evidence>
<dbReference type="PANTHER" id="PTHR42904:SF6">
    <property type="entry name" value="NAD-CAPPED RNA HYDROLASE NUDT12"/>
    <property type="match status" value="1"/>
</dbReference>
<evidence type="ECO:0000256" key="5">
    <source>
        <dbReference type="ARBA" id="ARBA00022723"/>
    </source>
</evidence>
<dbReference type="InterPro" id="IPR015797">
    <property type="entry name" value="NUDIX_hydrolase-like_dom_sf"/>
</dbReference>
<dbReference type="GO" id="GO:0019677">
    <property type="term" value="P:NAD+ catabolic process"/>
    <property type="evidence" value="ECO:0007669"/>
    <property type="project" value="TreeGrafter"/>
</dbReference>
<dbReference type="PANTHER" id="PTHR42904">
    <property type="entry name" value="NUDIX HYDROLASE, NUDC SUBFAMILY"/>
    <property type="match status" value="1"/>
</dbReference>
<comment type="cofactor">
    <cofactor evidence="2">
        <name>Zn(2+)</name>
        <dbReference type="ChEBI" id="CHEBI:29105"/>
    </cofactor>
</comment>
<name>A0A3T0E7G0_9PROT</name>
<dbReference type="InterPro" id="IPR000086">
    <property type="entry name" value="NUDIX_hydrolase_dom"/>
</dbReference>
<dbReference type="GO" id="GO:0035529">
    <property type="term" value="F:NADH pyrophosphatase activity"/>
    <property type="evidence" value="ECO:0007669"/>
    <property type="project" value="TreeGrafter"/>
</dbReference>
<dbReference type="KEGG" id="gak:X907_0718"/>
<evidence type="ECO:0000256" key="4">
    <source>
        <dbReference type="ARBA" id="ARBA00012381"/>
    </source>
</evidence>
<evidence type="ECO:0000256" key="9">
    <source>
        <dbReference type="ARBA" id="ARBA00023679"/>
    </source>
</evidence>
<dbReference type="GO" id="GO:0006742">
    <property type="term" value="P:NADP+ catabolic process"/>
    <property type="evidence" value="ECO:0007669"/>
    <property type="project" value="TreeGrafter"/>
</dbReference>
<comment type="similarity">
    <text evidence="3">Belongs to the Nudix hydrolase family. NudC subfamily.</text>
</comment>
<evidence type="ECO:0000256" key="3">
    <source>
        <dbReference type="ARBA" id="ARBA00009595"/>
    </source>
</evidence>